<keyword evidence="6" id="KW-0813">Transport</keyword>
<dbReference type="EMBL" id="CP049074">
    <property type="protein sequence ID" value="QKQ99259.1"/>
    <property type="molecule type" value="Genomic_DNA"/>
</dbReference>
<name>A0A6N0NVT0_9CREN</name>
<comment type="function">
    <text evidence="1">Catalyzes the coenzyme A-dependent oxidative decarboxylation of different 2-oxoacids such as 2-oxoglutarate, pyruvate and 2-oxobutyrate to form their CoA derivatives.</text>
</comment>
<comment type="catalytic activity">
    <reaction evidence="5">
        <text>a 2-oxocarboxylate + 2 oxidized [2Fe-2S]-[ferredoxin] + CoA = an acyl-CoA + 2 reduced [2Fe-2S]-[ferredoxin] + CO2 + H(+)</text>
        <dbReference type="Rhea" id="RHEA:42316"/>
        <dbReference type="Rhea" id="RHEA-COMP:10000"/>
        <dbReference type="Rhea" id="RHEA-COMP:10001"/>
        <dbReference type="ChEBI" id="CHEBI:15378"/>
        <dbReference type="ChEBI" id="CHEBI:16526"/>
        <dbReference type="ChEBI" id="CHEBI:33737"/>
        <dbReference type="ChEBI" id="CHEBI:33738"/>
        <dbReference type="ChEBI" id="CHEBI:35179"/>
        <dbReference type="ChEBI" id="CHEBI:57287"/>
        <dbReference type="ChEBI" id="CHEBI:58342"/>
        <dbReference type="EC" id="1.2.7.11"/>
    </reaction>
</comment>
<dbReference type="InterPro" id="IPR002880">
    <property type="entry name" value="Pyrv_Fd/Flavodoxin_OxRdtase_N"/>
</dbReference>
<dbReference type="InterPro" id="IPR045025">
    <property type="entry name" value="HACL1-like"/>
</dbReference>
<organism evidence="9 10">
    <name type="scientific">Metallosphaera tengchongensis</name>
    <dbReference type="NCBI Taxonomy" id="1532350"/>
    <lineage>
        <taxon>Archaea</taxon>
        <taxon>Thermoproteota</taxon>
        <taxon>Thermoprotei</taxon>
        <taxon>Sulfolobales</taxon>
        <taxon>Sulfolobaceae</taxon>
        <taxon>Metallosphaera</taxon>
    </lineage>
</organism>
<dbReference type="EC" id="1.2.7.8" evidence="6"/>
<sequence length="608" mass="65793">MIKMLVQRPRLILGNEAIAYGALASGVSVAAGYPGTPSTEIIETLMKFKDVYAEWSSNEKIAFETAYGSAIMGARSLVTMKHVGMNVASDSIMSSSYTGVSGALVIVSAGDPGMWSSQSEQDIRHYGLMGLIPIIEPFDPQSAHDLTMRAFEISSKVGHPVILSTNTRISHVRSSVKIAPFSDPIRGKLNKNPFKYSLVPEVAKKDREEQLERWNKIKEEVSDMIITEGSGEKVVVGVGISYSYVKELVQLLNPHNVKVIGVTSSVPVPESILKELEGADEVLVIEELDPIVENQIKEMVVDNGLHLKIMGKRLTGRVGEMDMDRVARALSEFLNIEVKREVSSERSLEIPSRPPAMCSGCPHRSSFFFLKRGISLGGLKETFYSGDIGCYSLGLLPPFNEQDSLISMGSSMGVANGVYRATSIIPIAIIGDSTFFHSGLAGVANAVFNNLPVLILVLDNRSTAMTGQQPSPSTAIDILDAAKGLGVKYVDVGDPFSPDFSKKIAKAVDWVKKNNGPALVVAKRACALVAIDKVKPTQLAVVDMRKCTGCTICYDHFTCPAILKREDKKAFINPTECIGCGACVPVCPFNAISLQGEKPEGWDEAWTG</sequence>
<evidence type="ECO:0000256" key="3">
    <source>
        <dbReference type="ARBA" id="ARBA00022723"/>
    </source>
</evidence>
<feature type="binding site" evidence="7">
    <location>
        <position position="553"/>
    </location>
    <ligand>
        <name>[4Fe-4S] cluster</name>
        <dbReference type="ChEBI" id="CHEBI:49883"/>
        <label>1</label>
    </ligand>
</feature>
<keyword evidence="6" id="KW-0249">Electron transport</keyword>
<dbReference type="Gene3D" id="3.40.50.970">
    <property type="match status" value="2"/>
</dbReference>
<dbReference type="Pfam" id="PF01855">
    <property type="entry name" value="POR_N"/>
    <property type="match status" value="1"/>
</dbReference>
<comment type="catalytic activity">
    <reaction evidence="6">
        <text>indole-3-pyruvate + 2 oxidized [2Fe-2S]-[ferredoxin] + CoA = (indol-3-yl)acetyl-CoA + 2 reduced [2Fe-2S]-[ferredoxin] + CO2 + H(+)</text>
        <dbReference type="Rhea" id="RHEA:12645"/>
        <dbReference type="Rhea" id="RHEA-COMP:10000"/>
        <dbReference type="Rhea" id="RHEA-COMP:10001"/>
        <dbReference type="ChEBI" id="CHEBI:15378"/>
        <dbReference type="ChEBI" id="CHEBI:16526"/>
        <dbReference type="ChEBI" id="CHEBI:17640"/>
        <dbReference type="ChEBI" id="CHEBI:33737"/>
        <dbReference type="ChEBI" id="CHEBI:33738"/>
        <dbReference type="ChEBI" id="CHEBI:57271"/>
        <dbReference type="ChEBI" id="CHEBI:57287"/>
        <dbReference type="EC" id="1.2.7.8"/>
    </reaction>
</comment>
<keyword evidence="6 7" id="KW-0411">Iron-sulfur</keyword>
<dbReference type="FunFam" id="3.30.70.20:FF:000077">
    <property type="entry name" value="Indolepyruvate oxidoreductase subunit IorA"/>
    <property type="match status" value="1"/>
</dbReference>
<evidence type="ECO:0000313" key="10">
    <source>
        <dbReference type="Proteomes" id="UP000509301"/>
    </source>
</evidence>
<feature type="binding site" evidence="7">
    <location>
        <position position="583"/>
    </location>
    <ligand>
        <name>[4Fe-4S] cluster</name>
        <dbReference type="ChEBI" id="CHEBI:49883"/>
        <label>2</label>
    </ligand>
</feature>
<dbReference type="PIRSF" id="PIRSF006439">
    <property type="entry name" value="Indolepyruvate_ferr_oxidored"/>
    <property type="match status" value="1"/>
</dbReference>
<dbReference type="GO" id="GO:0046872">
    <property type="term" value="F:metal ion binding"/>
    <property type="evidence" value="ECO:0007669"/>
    <property type="project" value="UniProtKB-UniRule"/>
</dbReference>
<dbReference type="GO" id="GO:0018491">
    <property type="term" value="F:2-oxobutyrate synthase activity"/>
    <property type="evidence" value="ECO:0007669"/>
    <property type="project" value="UniProtKB-ARBA"/>
</dbReference>
<dbReference type="CDD" id="cd07034">
    <property type="entry name" value="TPP_PYR_PFOR_IOR-alpha_like"/>
    <property type="match status" value="1"/>
</dbReference>
<comment type="subunit">
    <text evidence="2">Heterodimer composed of an alpha and a beta subunit.</text>
</comment>
<dbReference type="GO" id="GO:0051539">
    <property type="term" value="F:4 iron, 4 sulfur cluster binding"/>
    <property type="evidence" value="ECO:0007669"/>
    <property type="project" value="UniProtKB-UniRule"/>
</dbReference>
<evidence type="ECO:0000256" key="4">
    <source>
        <dbReference type="ARBA" id="ARBA00023002"/>
    </source>
</evidence>
<feature type="binding site" evidence="7">
    <location>
        <position position="577"/>
    </location>
    <ligand>
        <name>[4Fe-4S] cluster</name>
        <dbReference type="ChEBI" id="CHEBI:49883"/>
        <label>2</label>
    </ligand>
</feature>
<dbReference type="PANTHER" id="PTHR43710">
    <property type="entry name" value="2-HYDROXYACYL-COA LYASE"/>
    <property type="match status" value="1"/>
</dbReference>
<dbReference type="Pfam" id="PF00037">
    <property type="entry name" value="Fer4"/>
    <property type="match status" value="1"/>
</dbReference>
<proteinExistence type="predicted"/>
<dbReference type="PROSITE" id="PS00198">
    <property type="entry name" value="4FE4S_FER_1"/>
    <property type="match status" value="1"/>
</dbReference>
<keyword evidence="4 6" id="KW-0560">Oxidoreductase</keyword>
<evidence type="ECO:0000256" key="7">
    <source>
        <dbReference type="PIRSR" id="PIRSR006439-50"/>
    </source>
</evidence>
<dbReference type="GO" id="GO:0030976">
    <property type="term" value="F:thiamine pyrophosphate binding"/>
    <property type="evidence" value="ECO:0007669"/>
    <property type="project" value="InterPro"/>
</dbReference>
<evidence type="ECO:0000256" key="5">
    <source>
        <dbReference type="ARBA" id="ARBA00048893"/>
    </source>
</evidence>
<evidence type="ECO:0000256" key="6">
    <source>
        <dbReference type="PIRNR" id="PIRNR006439"/>
    </source>
</evidence>
<keyword evidence="6 7" id="KW-0004">4Fe-4S</keyword>
<dbReference type="FunFam" id="3.40.50.970:FF:000039">
    <property type="entry name" value="Indolepyruvate oxidoreductase subunit IorA"/>
    <property type="match status" value="1"/>
</dbReference>
<dbReference type="InterPro" id="IPR017900">
    <property type="entry name" value="4Fe4S_Fe_S_CS"/>
</dbReference>
<evidence type="ECO:0000256" key="1">
    <source>
        <dbReference type="ARBA" id="ARBA00003908"/>
    </source>
</evidence>
<dbReference type="InterPro" id="IPR011766">
    <property type="entry name" value="TPP_enzyme_TPP-bd"/>
</dbReference>
<dbReference type="SUPFAM" id="SSF54862">
    <property type="entry name" value="4Fe-4S ferredoxins"/>
    <property type="match status" value="1"/>
</dbReference>
<dbReference type="OrthoDB" id="19071at2157"/>
<evidence type="ECO:0000259" key="8">
    <source>
        <dbReference type="PROSITE" id="PS51379"/>
    </source>
</evidence>
<accession>A0A6N0NVT0</accession>
<dbReference type="Gene3D" id="3.30.70.20">
    <property type="match status" value="1"/>
</dbReference>
<keyword evidence="9" id="KW-0670">Pyruvate</keyword>
<feature type="binding site" evidence="7">
    <location>
        <position position="550"/>
    </location>
    <ligand>
        <name>[4Fe-4S] cluster</name>
        <dbReference type="ChEBI" id="CHEBI:49883"/>
        <label>1</label>
    </ligand>
</feature>
<feature type="domain" description="4Fe-4S ferredoxin-type" evidence="8">
    <location>
        <begin position="568"/>
        <end position="597"/>
    </location>
</feature>
<evidence type="ECO:0000313" key="9">
    <source>
        <dbReference type="EMBL" id="QKQ99259.1"/>
    </source>
</evidence>
<dbReference type="CDD" id="cd02008">
    <property type="entry name" value="TPP_IOR_alpha"/>
    <property type="match status" value="1"/>
</dbReference>
<evidence type="ECO:0000256" key="2">
    <source>
        <dbReference type="ARBA" id="ARBA00011631"/>
    </source>
</evidence>
<comment type="cofactor">
    <cofactor evidence="6 7">
        <name>[4Fe-4S] cluster</name>
        <dbReference type="ChEBI" id="CHEBI:49883"/>
    </cofactor>
    <text evidence="6 7">Binds 2 [4Fe-4S] clusters. In this family the first cluster has a non-standard and varying [4Fe-4S] binding motif CX(2)CX(2)CX(4-5)CP.</text>
</comment>
<feature type="binding site" evidence="7">
    <location>
        <position position="580"/>
    </location>
    <ligand>
        <name>[4Fe-4S] cluster</name>
        <dbReference type="ChEBI" id="CHEBI:49883"/>
        <label>2</label>
    </ligand>
</feature>
<comment type="subunit">
    <text evidence="6">Heterodimer of the IorA and IorB subunits.</text>
</comment>
<feature type="binding site" evidence="7">
    <location>
        <position position="559"/>
    </location>
    <ligand>
        <name>[4Fe-4S] cluster</name>
        <dbReference type="ChEBI" id="CHEBI:49883"/>
        <label>2</label>
    </ligand>
</feature>
<dbReference type="InterPro" id="IPR017721">
    <property type="entry name" value="IorA"/>
</dbReference>
<dbReference type="Pfam" id="PF02775">
    <property type="entry name" value="TPP_enzyme_C"/>
    <property type="match status" value="1"/>
</dbReference>
<reference evidence="9 10" key="1">
    <citation type="submission" date="2020-02" db="EMBL/GenBank/DDBJ databases">
        <title>Comparative genome analysis reveals the metabolism and evolution of the thermophilic archaeal genus Metallosphaera.</title>
        <authorList>
            <person name="Jiang C."/>
        </authorList>
    </citation>
    <scope>NUCLEOTIDE SEQUENCE [LARGE SCALE GENOMIC DNA]</scope>
    <source>
        <strain evidence="9 10">Ric-A</strain>
    </source>
</reference>
<dbReference type="GO" id="GO:0043805">
    <property type="term" value="F:indolepyruvate ferredoxin oxidoreductase activity"/>
    <property type="evidence" value="ECO:0007669"/>
    <property type="project" value="UniProtKB-UniRule"/>
</dbReference>
<dbReference type="KEGG" id="mten:GWK48_01590"/>
<dbReference type="PANTHER" id="PTHR43710:SF7">
    <property type="entry name" value="INDOLEPYRUVATE OXIDOREDUCTASE SUBUNIT IORA"/>
    <property type="match status" value="1"/>
</dbReference>
<dbReference type="SUPFAM" id="SSF52518">
    <property type="entry name" value="Thiamin diphosphate-binding fold (THDP-binding)"/>
    <property type="match status" value="2"/>
</dbReference>
<keyword evidence="10" id="KW-1185">Reference proteome</keyword>
<keyword evidence="6 7" id="KW-0408">Iron</keyword>
<dbReference type="PROSITE" id="PS51379">
    <property type="entry name" value="4FE4S_FER_2"/>
    <property type="match status" value="2"/>
</dbReference>
<feature type="binding site" evidence="7">
    <location>
        <position position="587"/>
    </location>
    <ligand>
        <name>[4Fe-4S] cluster</name>
        <dbReference type="ChEBI" id="CHEBI:49883"/>
        <label>1</label>
    </ligand>
</feature>
<dbReference type="AlphaFoldDB" id="A0A6N0NVT0"/>
<gene>
    <name evidence="9" type="ORF">GWK48_01590</name>
</gene>
<dbReference type="Proteomes" id="UP000509301">
    <property type="component" value="Chromosome"/>
</dbReference>
<protein>
    <recommendedName>
        <fullName evidence="6">Indolepyruvate oxidoreductase subunit IorA</fullName>
        <shortName evidence="6">IOR</shortName>
        <ecNumber evidence="6">1.2.7.8</ecNumber>
    </recommendedName>
    <alternativeName>
        <fullName evidence="6">Indolepyruvate ferredoxin oxidoreductase subunit alpha</fullName>
    </alternativeName>
</protein>
<dbReference type="InterPro" id="IPR017896">
    <property type="entry name" value="4Fe4S_Fe-S-bd"/>
</dbReference>
<dbReference type="GO" id="GO:0019164">
    <property type="term" value="F:pyruvate synthase activity"/>
    <property type="evidence" value="ECO:0007669"/>
    <property type="project" value="UniProtKB-ARBA"/>
</dbReference>
<comment type="function">
    <text evidence="6">Catalyzes the ferredoxin-dependent oxidative decarboxylation of arylpyruvates.</text>
</comment>
<dbReference type="InterPro" id="IPR029061">
    <property type="entry name" value="THDP-binding"/>
</dbReference>
<keyword evidence="3 6" id="KW-0479">Metal-binding</keyword>
<dbReference type="GO" id="GO:0047553">
    <property type="term" value="F:2-oxoglutarate synthase activity"/>
    <property type="evidence" value="ECO:0007669"/>
    <property type="project" value="UniProtKB-ARBA"/>
</dbReference>
<feature type="binding site" evidence="7">
    <location>
        <position position="547"/>
    </location>
    <ligand>
        <name>[4Fe-4S] cluster</name>
        <dbReference type="ChEBI" id="CHEBI:49883"/>
        <label>1</label>
    </ligand>
</feature>
<feature type="domain" description="4Fe-4S ferredoxin-type" evidence="8">
    <location>
        <begin position="538"/>
        <end position="567"/>
    </location>
</feature>